<dbReference type="InterPro" id="IPR007655">
    <property type="entry name" value="Slam_C"/>
</dbReference>
<protein>
    <recommendedName>
        <fullName evidence="2">Surface lipoprotein assembly modifier C-terminal domain-containing protein</fullName>
    </recommendedName>
</protein>
<evidence type="ECO:0000259" key="2">
    <source>
        <dbReference type="Pfam" id="PF04575"/>
    </source>
</evidence>
<feature type="chain" id="PRO_5017058518" description="Surface lipoprotein assembly modifier C-terminal domain-containing protein" evidence="1">
    <location>
        <begin position="27"/>
        <end position="464"/>
    </location>
</feature>
<feature type="signal peptide" evidence="1">
    <location>
        <begin position="1"/>
        <end position="26"/>
    </location>
</feature>
<dbReference type="RefSeq" id="WP_113823314.1">
    <property type="nucleotide sequence ID" value="NZ_QOCE01000029.1"/>
</dbReference>
<gene>
    <name evidence="3" type="ORF">DS909_09995</name>
</gene>
<keyword evidence="1" id="KW-0732">Signal</keyword>
<dbReference type="Proteomes" id="UP000252706">
    <property type="component" value="Unassembled WGS sequence"/>
</dbReference>
<reference evidence="3 4" key="1">
    <citation type="submission" date="2018-07" db="EMBL/GenBank/DDBJ databases">
        <title>Modular assembly of carbohydrate-degrading microbial communities in the ocean.</title>
        <authorList>
            <person name="Enke T.N."/>
            <person name="Datta M.S."/>
            <person name="Schwartzman J.A."/>
            <person name="Cermak N."/>
            <person name="Schmitz D.A."/>
            <person name="Barrere J."/>
            <person name="Cordero O.X."/>
        </authorList>
    </citation>
    <scope>NUCLEOTIDE SEQUENCE [LARGE SCALE GENOMIC DNA]</scope>
    <source>
        <strain evidence="3 4">C3M10</strain>
    </source>
</reference>
<evidence type="ECO:0000313" key="4">
    <source>
        <dbReference type="Proteomes" id="UP000252706"/>
    </source>
</evidence>
<dbReference type="SUPFAM" id="SSF48452">
    <property type="entry name" value="TPR-like"/>
    <property type="match status" value="1"/>
</dbReference>
<accession>A0A366WZS2</accession>
<dbReference type="EMBL" id="QOCE01000029">
    <property type="protein sequence ID" value="RBW55446.1"/>
    <property type="molecule type" value="Genomic_DNA"/>
</dbReference>
<dbReference type="AlphaFoldDB" id="A0A366WZS2"/>
<name>A0A366WZS2_9RHOB</name>
<evidence type="ECO:0000313" key="3">
    <source>
        <dbReference type="EMBL" id="RBW55446.1"/>
    </source>
</evidence>
<feature type="domain" description="Surface lipoprotein assembly modifier C-terminal" evidence="2">
    <location>
        <begin position="156"/>
        <end position="452"/>
    </location>
</feature>
<evidence type="ECO:0000256" key="1">
    <source>
        <dbReference type="SAM" id="SignalP"/>
    </source>
</evidence>
<dbReference type="OrthoDB" id="7684399at2"/>
<dbReference type="InterPro" id="IPR011990">
    <property type="entry name" value="TPR-like_helical_dom_sf"/>
</dbReference>
<proteinExistence type="predicted"/>
<comment type="caution">
    <text evidence="3">The sequence shown here is derived from an EMBL/GenBank/DDBJ whole genome shotgun (WGS) entry which is preliminary data.</text>
</comment>
<dbReference type="Pfam" id="PF04575">
    <property type="entry name" value="SlipAM"/>
    <property type="match status" value="1"/>
</dbReference>
<organism evidence="3 4">
    <name type="scientific">Phaeobacter gallaeciensis</name>
    <dbReference type="NCBI Taxonomy" id="60890"/>
    <lineage>
        <taxon>Bacteria</taxon>
        <taxon>Pseudomonadati</taxon>
        <taxon>Pseudomonadota</taxon>
        <taxon>Alphaproteobacteria</taxon>
        <taxon>Rhodobacterales</taxon>
        <taxon>Roseobacteraceae</taxon>
        <taxon>Phaeobacter</taxon>
    </lineage>
</organism>
<sequence>MGRLSRRFCLAVGVSLSLLAMTQGQAKTVKLSPDQLKAVAIQDLQLGQPERALRYSDALLKRDDQDVMSHLIRARALRDLQQFGTARTSAKTAWSLSETKAELYSSSRTMAQILSSQGHRTRAQWWLRRAVEHAPDERATQQAIGDFRYVKARNPWLARISFSITPDSNINNGSSERSSFLNYRLSEIIAGQPVDYQLPGTARALSGIEYSLGLTTRYRFSETPTQAHDIIFTADVRHYTLSSSAKALAPNAEGNDFAFASYTLGYGHKRINLDRRGEFRTVFDIGQSWYGGDEYARFARLSLGQSYKLQSGNRVNLRVSGEKQDGITRSDSDTVRTDFSYTHRLQSGALLWTNVTGAFATSPLALDEFHELGLRAQLTLPKKVAGATMHLGLWARKRNYDFSPHHRDGRREDRVQADLTMVFNKVDYYGFNPTMRVTASKTDSNISLYDAKRFGVNFGIQSAF</sequence>
<dbReference type="Gene3D" id="1.25.40.10">
    <property type="entry name" value="Tetratricopeptide repeat domain"/>
    <property type="match status" value="1"/>
</dbReference>